<accession>A0AA92X7X9</accession>
<organism evidence="1 2">
    <name type="scientific">Serratia inhibens</name>
    <dbReference type="NCBI Taxonomy" id="2338073"/>
    <lineage>
        <taxon>Bacteria</taxon>
        <taxon>Pseudomonadati</taxon>
        <taxon>Pseudomonadota</taxon>
        <taxon>Gammaproteobacteria</taxon>
        <taxon>Enterobacterales</taxon>
        <taxon>Yersiniaceae</taxon>
        <taxon>Serratia</taxon>
    </lineage>
</organism>
<dbReference type="AlphaFoldDB" id="A0AA92X7X9"/>
<name>A0AA92X7X9_9GAMM</name>
<evidence type="ECO:0000313" key="2">
    <source>
        <dbReference type="Proteomes" id="UP000284338"/>
    </source>
</evidence>
<reference evidence="1 2" key="1">
    <citation type="submission" date="2018-09" db="EMBL/GenBank/DDBJ databases">
        <title>Draft genome of a novel serratia sp. strain with antifungal activity.</title>
        <authorList>
            <person name="Dichmann S.I."/>
            <person name="Park B.P."/>
            <person name="Pathiraja D."/>
            <person name="Choi I.-G."/>
            <person name="Stougaard P."/>
            <person name="Hennessy R.C."/>
        </authorList>
    </citation>
    <scope>NUCLEOTIDE SEQUENCE [LARGE SCALE GENOMIC DNA]</scope>
    <source>
        <strain evidence="1 2">S40</strain>
    </source>
</reference>
<proteinExistence type="predicted"/>
<sequence>MDKAKKNDAIITAVVNDAHQAVEQIASGYFASLNIHWHATKTIINLFFKKKISKLVIYF</sequence>
<dbReference type="EMBL" id="QYYG01000001">
    <property type="protein sequence ID" value="RJF58836.1"/>
    <property type="molecule type" value="Genomic_DNA"/>
</dbReference>
<keyword evidence="2" id="KW-1185">Reference proteome</keyword>
<protein>
    <submittedName>
        <fullName evidence="1">Uncharacterized protein</fullName>
    </submittedName>
</protein>
<dbReference type="Proteomes" id="UP000284338">
    <property type="component" value="Unassembled WGS sequence"/>
</dbReference>
<gene>
    <name evidence="1" type="ORF">D4100_08920</name>
</gene>
<evidence type="ECO:0000313" key="1">
    <source>
        <dbReference type="EMBL" id="RJF58836.1"/>
    </source>
</evidence>
<comment type="caution">
    <text evidence="1">The sequence shown here is derived from an EMBL/GenBank/DDBJ whole genome shotgun (WGS) entry which is preliminary data.</text>
</comment>